<reference evidence="1 2" key="1">
    <citation type="submission" date="2018-08" db="EMBL/GenBank/DDBJ databases">
        <title>A genome reference for cultivated species of the human gut microbiota.</title>
        <authorList>
            <person name="Zou Y."/>
            <person name="Xue W."/>
            <person name="Luo G."/>
        </authorList>
    </citation>
    <scope>NUCLEOTIDE SEQUENCE [LARGE SCALE GENOMIC DNA]</scope>
    <source>
        <strain evidence="1 2">AM32-2AC</strain>
    </source>
</reference>
<dbReference type="Proteomes" id="UP000284794">
    <property type="component" value="Unassembled WGS sequence"/>
</dbReference>
<comment type="caution">
    <text evidence="1">The sequence shown here is derived from an EMBL/GenBank/DDBJ whole genome shotgun (WGS) entry which is preliminary data.</text>
</comment>
<evidence type="ECO:0000313" key="1">
    <source>
        <dbReference type="EMBL" id="RHD10816.1"/>
    </source>
</evidence>
<evidence type="ECO:0000313" key="2">
    <source>
        <dbReference type="Proteomes" id="UP000284794"/>
    </source>
</evidence>
<dbReference type="EMBL" id="QSIS01000001">
    <property type="protein sequence ID" value="RHD10816.1"/>
    <property type="molecule type" value="Genomic_DNA"/>
</dbReference>
<organism evidence="1 2">
    <name type="scientific">Lachnospira eligens</name>
    <dbReference type="NCBI Taxonomy" id="39485"/>
    <lineage>
        <taxon>Bacteria</taxon>
        <taxon>Bacillati</taxon>
        <taxon>Bacillota</taxon>
        <taxon>Clostridia</taxon>
        <taxon>Lachnospirales</taxon>
        <taxon>Lachnospiraceae</taxon>
        <taxon>Lachnospira</taxon>
    </lineage>
</organism>
<proteinExistence type="predicted"/>
<gene>
    <name evidence="1" type="ORF">DW811_00075</name>
</gene>
<name>A0A414DIE0_9FIRM</name>
<protein>
    <submittedName>
        <fullName evidence="1">Uncharacterized protein</fullName>
    </submittedName>
</protein>
<sequence length="104" mass="12481">MYGFEGFKQFTAELDELQELDNEHAIRLLTDWNNIEAKEYAKIAIGRIKTIEQFDKFIRADASERDVIQKFLEEFPWLLDPKMSKFERKITYINLLKRKFADES</sequence>
<dbReference type="AlphaFoldDB" id="A0A414DIE0"/>
<accession>A0A414DIE0</accession>